<dbReference type="RefSeq" id="WP_011590856.1">
    <property type="nucleotide sequence ID" value="NC_008261.1"/>
</dbReference>
<dbReference type="STRING" id="195103.CPF_1729"/>
<dbReference type="PaxDb" id="195103-CPF_1729"/>
<dbReference type="SUPFAM" id="SSF53187">
    <property type="entry name" value="Zn-dependent exopeptidases"/>
    <property type="match status" value="1"/>
</dbReference>
<dbReference type="GeneID" id="93001985"/>
<evidence type="ECO:0000313" key="2">
    <source>
        <dbReference type="Proteomes" id="UP000001823"/>
    </source>
</evidence>
<proteinExistence type="predicted"/>
<name>A0A0H2YQL0_CLOP1</name>
<sequence>MYLAQGAIISLDLGKGHIIDKDTSDDLKEKIQRTILYFFKKEVAQNNLRFIDFTPYNEFFISNGEKLKSIVKRVNRSESDLHITLNIDFSKSNEIFCFVEEFDSKGRKFAENICSFFELSNYKNKGVKKAEVYNLLYMDKPSIIIDLNLNIKDESEVAEKGECIAKTLVESILSLGTK</sequence>
<protein>
    <submittedName>
        <fullName evidence="1">Uncharacterized protein</fullName>
    </submittedName>
</protein>
<dbReference type="HOGENOM" id="CLU_1508097_0_0_9"/>
<organism evidence="1 2">
    <name type="scientific">Clostridium perfringens (strain ATCC 13124 / DSM 756 / JCM 1290 / NCIMB 6125 / NCTC 8237 / Type A)</name>
    <dbReference type="NCBI Taxonomy" id="195103"/>
    <lineage>
        <taxon>Bacteria</taxon>
        <taxon>Bacillati</taxon>
        <taxon>Bacillota</taxon>
        <taxon>Clostridia</taxon>
        <taxon>Eubacteriales</taxon>
        <taxon>Clostridiaceae</taxon>
        <taxon>Clostridium</taxon>
    </lineage>
</organism>
<dbReference type="EMBL" id="CP000246">
    <property type="protein sequence ID" value="ABG83262.1"/>
    <property type="molecule type" value="Genomic_DNA"/>
</dbReference>
<gene>
    <name evidence="1" type="ordered locus">CPF_1729</name>
</gene>
<reference evidence="1 2" key="1">
    <citation type="journal article" date="2006" name="Genome Res.">
        <title>Skewed genomic variability in strains of the toxigenic bacterial pathogen, Clostridium perfringens.</title>
        <authorList>
            <person name="Myers G.S."/>
            <person name="Rasko D.A."/>
            <person name="Cheung J.K."/>
            <person name="Ravel J."/>
            <person name="Seshadri R."/>
            <person name="Deboy R.T."/>
            <person name="Ren Q."/>
            <person name="Varga J."/>
            <person name="Awad M.M."/>
            <person name="Brinkac L.M."/>
            <person name="Daugherty S.C."/>
            <person name="Haft D.H."/>
            <person name="Dodson R.J."/>
            <person name="Madupu R."/>
            <person name="Nelson W.C."/>
            <person name="Rosovitz M.J."/>
            <person name="Sullivan S.A."/>
            <person name="Khouri H."/>
            <person name="Dimitrov G.I."/>
            <person name="Watkins K.L."/>
            <person name="Mulligan S."/>
            <person name="Benton J."/>
            <person name="Radune D."/>
            <person name="Fisher D.J."/>
            <person name="Atkins H.S."/>
            <person name="Hiscox T."/>
            <person name="Jost B.H."/>
            <person name="Billington S.J."/>
            <person name="Songer J.G."/>
            <person name="McClane B.A."/>
            <person name="Titball R.W."/>
            <person name="Rood J.I."/>
            <person name="Melville S.B."/>
            <person name="Paulsen I.T."/>
        </authorList>
    </citation>
    <scope>NUCLEOTIDE SEQUENCE [LARGE SCALE GENOMIC DNA]</scope>
    <source>
        <strain evidence="2">ATCC 13124 / DSM 756 / JCM 1290 / NCIMB 6125 / NCTC 8237 / S 107 / Type A</strain>
    </source>
</reference>
<evidence type="ECO:0000313" key="1">
    <source>
        <dbReference type="EMBL" id="ABG83262.1"/>
    </source>
</evidence>
<dbReference type="AlphaFoldDB" id="A0A0H2YQL0"/>
<dbReference type="Gene3D" id="3.40.630.40">
    <property type="entry name" value="Zn-dependent exopeptidases"/>
    <property type="match status" value="1"/>
</dbReference>
<dbReference type="KEGG" id="cpf:CPF_1729"/>
<keyword evidence="2" id="KW-1185">Reference proteome</keyword>
<accession>A0A0H2YQL0</accession>
<dbReference type="Proteomes" id="UP000001823">
    <property type="component" value="Chromosome"/>
</dbReference>